<evidence type="ECO:0000256" key="3">
    <source>
        <dbReference type="ARBA" id="ARBA00023315"/>
    </source>
</evidence>
<keyword evidence="3" id="KW-0012">Acyltransferase</keyword>
<feature type="compositionally biased region" description="Basic residues" evidence="4">
    <location>
        <begin position="117"/>
        <end position="126"/>
    </location>
</feature>
<dbReference type="WBParaSite" id="maker-uti_cns_0048289-snap-gene-0.3-mRNA-1">
    <property type="protein sequence ID" value="maker-uti_cns_0048289-snap-gene-0.3-mRNA-1"/>
    <property type="gene ID" value="maker-uti_cns_0048289-snap-gene-0.3"/>
</dbReference>
<comment type="similarity">
    <text evidence="1">Belongs to the acetyltransferase family.</text>
</comment>
<dbReference type="PANTHER" id="PTHR10545">
    <property type="entry name" value="DIAMINE N-ACETYLTRANSFERASE"/>
    <property type="match status" value="1"/>
</dbReference>
<keyword evidence="2" id="KW-0808">Transferase</keyword>
<dbReference type="GO" id="GO:0008080">
    <property type="term" value="F:N-acetyltransferase activity"/>
    <property type="evidence" value="ECO:0007669"/>
    <property type="project" value="TreeGrafter"/>
</dbReference>
<dbReference type="SUPFAM" id="SSF55729">
    <property type="entry name" value="Acyl-CoA N-acyltransferases (Nat)"/>
    <property type="match status" value="1"/>
</dbReference>
<dbReference type="AlphaFoldDB" id="A0A1I8JK11"/>
<evidence type="ECO:0000313" key="6">
    <source>
        <dbReference type="Proteomes" id="UP000095280"/>
    </source>
</evidence>
<sequence>RLPRRQEDDVAIAGSVFTDSPDNAVEVATSLRRPLSVTQAAAELDGGATVPIVFSPSPTPPLSPSLVSAASSLLSSPPIPLLTASTSSAASPPPPPPRKQLRLVARASTEQPQQQRLPRRQNRKRSLAAEPLSAARFASTASIYILPAQRRLQSLQPPAPPSPPMSLFGSGESTNSCSNLSLPASAATSDDCGWLACNREDSPGAASVSLAESDALISCRWLKAGAPQPVCGSGGGSLTSHVTTRPSEPQLPAVGPLLELEELFPLEQIWSQQGDWLLPYFQFLIPLPCSQSDIRPCSLRSPMETQDSTARAADLPRQVQLRPGRPAEDAEFVALCVRDLAVSHEGMLPFCHMGASDHFRVLQSGLARLLVAEAAGRPAGFALYTRCHLDRQPRPGLYLQAVYVCEDYRGLKVGKSLLVALARQALATGCDHIKLIVHTDNEALSWYQRIGFQVLTETEGVAFFEMNDVDFVAGLVAAAEQPLPDGASLRLRPCDGADGRRFELRTSGCDCRLFGASELSYCMWEGEAVQIDLSAERPVCAAASECGAVSSASLKCLMGRLLQLAAADKPTLPSPHIVWVDTVANRPTSGGLDDLLMRAGFENNTANEGWLICLLAGRPLHLLANRPLNCRLHPELAGCPDSLSALCLIYCSSLNVSSTLLTDRLLCLNMFNFIF</sequence>
<reference evidence="7" key="1">
    <citation type="submission" date="2016-11" db="UniProtKB">
        <authorList>
            <consortium name="WormBaseParasite"/>
        </authorList>
    </citation>
    <scope>IDENTIFICATION</scope>
</reference>
<dbReference type="Proteomes" id="UP000095280">
    <property type="component" value="Unplaced"/>
</dbReference>
<proteinExistence type="inferred from homology"/>
<organism evidence="6 7">
    <name type="scientific">Macrostomum lignano</name>
    <dbReference type="NCBI Taxonomy" id="282301"/>
    <lineage>
        <taxon>Eukaryota</taxon>
        <taxon>Metazoa</taxon>
        <taxon>Spiralia</taxon>
        <taxon>Lophotrochozoa</taxon>
        <taxon>Platyhelminthes</taxon>
        <taxon>Rhabditophora</taxon>
        <taxon>Macrostomorpha</taxon>
        <taxon>Macrostomida</taxon>
        <taxon>Macrostomidae</taxon>
        <taxon>Macrostomum</taxon>
    </lineage>
</organism>
<protein>
    <submittedName>
        <fullName evidence="7">N-acetyltransferase domain-containing protein</fullName>
    </submittedName>
</protein>
<dbReference type="Gene3D" id="3.40.630.30">
    <property type="match status" value="1"/>
</dbReference>
<dbReference type="PANTHER" id="PTHR10545:SF29">
    <property type="entry name" value="GH14572P-RELATED"/>
    <property type="match status" value="1"/>
</dbReference>
<dbReference type="Pfam" id="PF13508">
    <property type="entry name" value="Acetyltransf_7"/>
    <property type="match status" value="1"/>
</dbReference>
<dbReference type="InterPro" id="IPR016181">
    <property type="entry name" value="Acyl_CoA_acyltransferase"/>
</dbReference>
<dbReference type="InterPro" id="IPR051016">
    <property type="entry name" value="Diverse_Substrate_AcTransf"/>
</dbReference>
<evidence type="ECO:0000256" key="1">
    <source>
        <dbReference type="ARBA" id="ARBA00008694"/>
    </source>
</evidence>
<dbReference type="PROSITE" id="PS51186">
    <property type="entry name" value="GNAT"/>
    <property type="match status" value="1"/>
</dbReference>
<evidence type="ECO:0000313" key="7">
    <source>
        <dbReference type="WBParaSite" id="maker-uti_cns_0048289-snap-gene-0.3-mRNA-1"/>
    </source>
</evidence>
<evidence type="ECO:0000259" key="5">
    <source>
        <dbReference type="PROSITE" id="PS51186"/>
    </source>
</evidence>
<evidence type="ECO:0000256" key="4">
    <source>
        <dbReference type="SAM" id="MobiDB-lite"/>
    </source>
</evidence>
<dbReference type="InterPro" id="IPR000182">
    <property type="entry name" value="GNAT_dom"/>
</dbReference>
<keyword evidence="6" id="KW-1185">Reference proteome</keyword>
<feature type="region of interest" description="Disordered" evidence="4">
    <location>
        <begin position="105"/>
        <end position="131"/>
    </location>
</feature>
<dbReference type="CDD" id="cd04301">
    <property type="entry name" value="NAT_SF"/>
    <property type="match status" value="1"/>
</dbReference>
<evidence type="ECO:0000256" key="2">
    <source>
        <dbReference type="ARBA" id="ARBA00022679"/>
    </source>
</evidence>
<name>A0A1I8JK11_9PLAT</name>
<feature type="region of interest" description="Disordered" evidence="4">
    <location>
        <begin position="154"/>
        <end position="173"/>
    </location>
</feature>
<feature type="domain" description="N-acetyltransferase" evidence="5">
    <location>
        <begin position="319"/>
        <end position="470"/>
    </location>
</feature>
<accession>A0A1I8JK11</accession>